<dbReference type="EC" id="3.1.2.22" evidence="2"/>
<reference evidence="4 5" key="2">
    <citation type="submission" date="2018-11" db="EMBL/GenBank/DDBJ databases">
        <authorList>
            <consortium name="Pathogen Informatics"/>
        </authorList>
    </citation>
    <scope>NUCLEOTIDE SEQUENCE [LARGE SCALE GENOMIC DNA]</scope>
</reference>
<dbReference type="Gene3D" id="3.40.50.1820">
    <property type="entry name" value="alpha/beta hydrolase"/>
    <property type="match status" value="1"/>
</dbReference>
<evidence type="ECO:0000313" key="4">
    <source>
        <dbReference type="EMBL" id="VDO13347.1"/>
    </source>
</evidence>
<reference evidence="6" key="1">
    <citation type="submission" date="2017-02" db="UniProtKB">
        <authorList>
            <consortium name="WormBaseParasite"/>
        </authorList>
    </citation>
    <scope>IDENTIFICATION</scope>
</reference>
<dbReference type="InterPro" id="IPR003140">
    <property type="entry name" value="PLipase/COase/thioEstase"/>
</dbReference>
<dbReference type="OrthoDB" id="6254331at2759"/>
<dbReference type="EMBL" id="UZAE01014401">
    <property type="protein sequence ID" value="VDO13347.1"/>
    <property type="molecule type" value="Genomic_DNA"/>
</dbReference>
<dbReference type="GO" id="GO:0052689">
    <property type="term" value="F:carboxylic ester hydrolase activity"/>
    <property type="evidence" value="ECO:0007669"/>
    <property type="project" value="TreeGrafter"/>
</dbReference>
<evidence type="ECO:0000313" key="6">
    <source>
        <dbReference type="WBParaSite" id="HNAJ_0001254501-mRNA-1"/>
    </source>
</evidence>
<comment type="similarity">
    <text evidence="1">Belongs to the AB hydrolase superfamily. AB hydrolase 2 family.</text>
</comment>
<evidence type="ECO:0000256" key="2">
    <source>
        <dbReference type="ARBA" id="ARBA00012423"/>
    </source>
</evidence>
<dbReference type="InterPro" id="IPR050565">
    <property type="entry name" value="LYPA1-2/EST-like"/>
</dbReference>
<accession>A0A0R3TXF0</accession>
<evidence type="ECO:0000256" key="1">
    <source>
        <dbReference type="ARBA" id="ARBA00006499"/>
    </source>
</evidence>
<dbReference type="AlphaFoldDB" id="A0A0R3TXF0"/>
<feature type="domain" description="Phospholipase/carboxylesterase/thioesterase" evidence="3">
    <location>
        <begin position="16"/>
        <end position="136"/>
    </location>
</feature>
<evidence type="ECO:0000259" key="3">
    <source>
        <dbReference type="Pfam" id="PF02230"/>
    </source>
</evidence>
<proteinExistence type="inferred from homology"/>
<gene>
    <name evidence="4" type="ORF">HNAJ_LOCUS12523</name>
</gene>
<dbReference type="SUPFAM" id="SSF53474">
    <property type="entry name" value="alpha/beta-Hydrolases"/>
    <property type="match status" value="1"/>
</dbReference>
<evidence type="ECO:0000313" key="5">
    <source>
        <dbReference type="Proteomes" id="UP000278807"/>
    </source>
</evidence>
<dbReference type="GO" id="GO:0008474">
    <property type="term" value="F:palmitoyl-(protein) hydrolase activity"/>
    <property type="evidence" value="ECO:0007669"/>
    <property type="project" value="UniProtKB-EC"/>
</dbReference>
<protein>
    <recommendedName>
        <fullName evidence="2">palmitoyl-protein hydrolase</fullName>
        <ecNumber evidence="2">3.1.2.22</ecNumber>
    </recommendedName>
</protein>
<dbReference type="STRING" id="102285.A0A0R3TXF0"/>
<dbReference type="GO" id="GO:0005737">
    <property type="term" value="C:cytoplasm"/>
    <property type="evidence" value="ECO:0007669"/>
    <property type="project" value="TreeGrafter"/>
</dbReference>
<dbReference type="WBParaSite" id="HNAJ_0001254501-mRNA-1">
    <property type="protein sequence ID" value="HNAJ_0001254501-mRNA-1"/>
    <property type="gene ID" value="HNAJ_0001254501"/>
</dbReference>
<keyword evidence="5" id="KW-1185">Reference proteome</keyword>
<dbReference type="PANTHER" id="PTHR10655:SF68">
    <property type="entry name" value="PALMITOYL-PROTEIN HYDROLASE"/>
    <property type="match status" value="1"/>
</dbReference>
<sequence length="149" mass="16210">MGKSHFLSLTRSSSRNWCYQLKKIVPSHCKIICPNAKPMEVSINQNARMPAWFDIYGLSVDSPQDEKGISKVAEQVCRLVKTEVETYGIPLNRIVLGGFSQGGSVALFTAITASSLRGLAGVMIFSAWLPLAQQITADSAPKKLTGPKL</sequence>
<organism evidence="6">
    <name type="scientific">Rodentolepis nana</name>
    <name type="common">Dwarf tapeworm</name>
    <name type="synonym">Hymenolepis nana</name>
    <dbReference type="NCBI Taxonomy" id="102285"/>
    <lineage>
        <taxon>Eukaryota</taxon>
        <taxon>Metazoa</taxon>
        <taxon>Spiralia</taxon>
        <taxon>Lophotrochozoa</taxon>
        <taxon>Platyhelminthes</taxon>
        <taxon>Cestoda</taxon>
        <taxon>Eucestoda</taxon>
        <taxon>Cyclophyllidea</taxon>
        <taxon>Hymenolepididae</taxon>
        <taxon>Rodentolepis</taxon>
    </lineage>
</organism>
<dbReference type="InterPro" id="IPR029058">
    <property type="entry name" value="AB_hydrolase_fold"/>
</dbReference>
<dbReference type="Proteomes" id="UP000278807">
    <property type="component" value="Unassembled WGS sequence"/>
</dbReference>
<name>A0A0R3TXF0_RODNA</name>
<dbReference type="PANTHER" id="PTHR10655">
    <property type="entry name" value="LYSOPHOSPHOLIPASE-RELATED"/>
    <property type="match status" value="1"/>
</dbReference>
<dbReference type="Pfam" id="PF02230">
    <property type="entry name" value="Abhydrolase_2"/>
    <property type="match status" value="1"/>
</dbReference>